<keyword evidence="14" id="KW-1185">Reference proteome</keyword>
<dbReference type="InterPro" id="IPR051552">
    <property type="entry name" value="HptR"/>
</dbReference>
<dbReference type="SUPFAM" id="SSF52172">
    <property type="entry name" value="CheY-like"/>
    <property type="match status" value="1"/>
</dbReference>
<dbReference type="SMART" id="SM00448">
    <property type="entry name" value="REC"/>
    <property type="match status" value="1"/>
</dbReference>
<evidence type="ECO:0000259" key="12">
    <source>
        <dbReference type="PROSITE" id="PS50110"/>
    </source>
</evidence>
<feature type="domain" description="HTH araC/xylS-type" evidence="11">
    <location>
        <begin position="424"/>
        <end position="523"/>
    </location>
</feature>
<dbReference type="PROSITE" id="PS50110">
    <property type="entry name" value="RESPONSE_REGULATORY"/>
    <property type="match status" value="1"/>
</dbReference>
<dbReference type="EMBL" id="JAOQJX010000009">
    <property type="protein sequence ID" value="MCU6747464.1"/>
    <property type="molecule type" value="Genomic_DNA"/>
</dbReference>
<dbReference type="Gene3D" id="1.10.10.60">
    <property type="entry name" value="Homeodomain-like"/>
    <property type="match status" value="2"/>
</dbReference>
<dbReference type="PRINTS" id="PR00032">
    <property type="entry name" value="HTHARAC"/>
</dbReference>
<dbReference type="Proteomes" id="UP001652394">
    <property type="component" value="Unassembled WGS sequence"/>
</dbReference>
<evidence type="ECO:0000256" key="5">
    <source>
        <dbReference type="ARBA" id="ARBA00023012"/>
    </source>
</evidence>
<dbReference type="InterPro" id="IPR011006">
    <property type="entry name" value="CheY-like_superfamily"/>
</dbReference>
<dbReference type="InterPro" id="IPR001789">
    <property type="entry name" value="Sig_transdc_resp-reg_receiver"/>
</dbReference>
<organism evidence="13 14">
    <name type="scientific">Faecalicatena acetigenes</name>
    <dbReference type="NCBI Taxonomy" id="2981790"/>
    <lineage>
        <taxon>Bacteria</taxon>
        <taxon>Bacillati</taxon>
        <taxon>Bacillota</taxon>
        <taxon>Clostridia</taxon>
        <taxon>Lachnospirales</taxon>
        <taxon>Lachnospiraceae</taxon>
        <taxon>Faecalicatena</taxon>
    </lineage>
</organism>
<keyword evidence="6" id="KW-0805">Transcription regulation</keyword>
<keyword evidence="3" id="KW-0963">Cytoplasm</keyword>
<evidence type="ECO:0000313" key="14">
    <source>
        <dbReference type="Proteomes" id="UP001652394"/>
    </source>
</evidence>
<evidence type="ECO:0000256" key="2">
    <source>
        <dbReference type="ARBA" id="ARBA00018672"/>
    </source>
</evidence>
<dbReference type="CDD" id="cd17536">
    <property type="entry name" value="REC_YesN-like"/>
    <property type="match status" value="1"/>
</dbReference>
<evidence type="ECO:0000256" key="3">
    <source>
        <dbReference type="ARBA" id="ARBA00022490"/>
    </source>
</evidence>
<evidence type="ECO:0000256" key="6">
    <source>
        <dbReference type="ARBA" id="ARBA00023015"/>
    </source>
</evidence>
<dbReference type="Gene3D" id="3.40.50.2300">
    <property type="match status" value="1"/>
</dbReference>
<dbReference type="SUPFAM" id="SSF46689">
    <property type="entry name" value="Homeodomain-like"/>
    <property type="match status" value="2"/>
</dbReference>
<evidence type="ECO:0000256" key="10">
    <source>
        <dbReference type="PROSITE-ProRule" id="PRU00169"/>
    </source>
</evidence>
<comment type="function">
    <text evidence="9">May play the central regulatory role in sporulation. It may be an element of the effector pathway responsible for the activation of sporulation genes in response to nutritional stress. Spo0A may act in concert with spo0H (a sigma factor) to control the expression of some genes that are critical to the sporulation process.</text>
</comment>
<keyword evidence="4 10" id="KW-0597">Phosphoprotein</keyword>
<evidence type="ECO:0000256" key="7">
    <source>
        <dbReference type="ARBA" id="ARBA00023125"/>
    </source>
</evidence>
<accession>A0ABT2TB18</accession>
<keyword evidence="7" id="KW-0238">DNA-binding</keyword>
<evidence type="ECO:0000313" key="13">
    <source>
        <dbReference type="EMBL" id="MCU6747464.1"/>
    </source>
</evidence>
<evidence type="ECO:0000256" key="4">
    <source>
        <dbReference type="ARBA" id="ARBA00022553"/>
    </source>
</evidence>
<dbReference type="PANTHER" id="PTHR42713:SF3">
    <property type="entry name" value="TRANSCRIPTIONAL REGULATORY PROTEIN HPTR"/>
    <property type="match status" value="1"/>
</dbReference>
<comment type="subcellular location">
    <subcellularLocation>
        <location evidence="1">Cytoplasm</location>
    </subcellularLocation>
</comment>
<feature type="domain" description="Response regulatory" evidence="12">
    <location>
        <begin position="3"/>
        <end position="120"/>
    </location>
</feature>
<keyword evidence="5" id="KW-0902">Two-component regulatory system</keyword>
<reference evidence="13 14" key="1">
    <citation type="journal article" date="2021" name="ISME Commun">
        <title>Automated analysis of genomic sequences facilitates high-throughput and comprehensive description of bacteria.</title>
        <authorList>
            <person name="Hitch T.C.A."/>
        </authorList>
    </citation>
    <scope>NUCLEOTIDE SEQUENCE [LARGE SCALE GENOMIC DNA]</scope>
    <source>
        <strain evidence="13 14">H2_18</strain>
    </source>
</reference>
<evidence type="ECO:0000259" key="11">
    <source>
        <dbReference type="PROSITE" id="PS01124"/>
    </source>
</evidence>
<name>A0ABT2TB18_9FIRM</name>
<dbReference type="PANTHER" id="PTHR42713">
    <property type="entry name" value="HISTIDINE KINASE-RELATED"/>
    <property type="match status" value="1"/>
</dbReference>
<evidence type="ECO:0000256" key="9">
    <source>
        <dbReference type="ARBA" id="ARBA00024867"/>
    </source>
</evidence>
<evidence type="ECO:0000256" key="1">
    <source>
        <dbReference type="ARBA" id="ARBA00004496"/>
    </source>
</evidence>
<keyword evidence="8" id="KW-0804">Transcription</keyword>
<dbReference type="InterPro" id="IPR020449">
    <property type="entry name" value="Tscrpt_reg_AraC-type_HTH"/>
</dbReference>
<comment type="caution">
    <text evidence="13">The sequence shown here is derived from an EMBL/GenBank/DDBJ whole genome shotgun (WGS) entry which is preliminary data.</text>
</comment>
<dbReference type="Pfam" id="PF00072">
    <property type="entry name" value="Response_reg"/>
    <property type="match status" value="1"/>
</dbReference>
<dbReference type="RefSeq" id="WP_059067952.1">
    <property type="nucleotide sequence ID" value="NZ_JAOQJX010000009.1"/>
</dbReference>
<proteinExistence type="predicted"/>
<dbReference type="PROSITE" id="PS01124">
    <property type="entry name" value="HTH_ARAC_FAMILY_2"/>
    <property type="match status" value="1"/>
</dbReference>
<dbReference type="InterPro" id="IPR018060">
    <property type="entry name" value="HTH_AraC"/>
</dbReference>
<gene>
    <name evidence="13" type="ORF">OCV51_07320</name>
</gene>
<dbReference type="Pfam" id="PF12833">
    <property type="entry name" value="HTH_18"/>
    <property type="match status" value="1"/>
</dbReference>
<feature type="modified residue" description="4-aspartylphosphate" evidence="10">
    <location>
        <position position="55"/>
    </location>
</feature>
<sequence length="527" mass="61442">MYKLLIADDDEIICQGLSKCIPWREHNIEIVSSVCDGETALRCVKKYHPDIALVDINMPFMDGMEFSAEAKKIFPELKIILITAYREFEYAKRAIELQVSDYVTKPFSNEHVLETVCRVIRKIEDEKRIKGEIQKNIKVIEEKYIAEAAAGKITDRNRKEIERLFPPQNQYSAAVLDIGTLPEGEESEEAAKEKREVIDRTVEKIREMVKAEPKIKICRCQNQMIFLFTDPGVNGDIKIQVFLKKCMEQLSEERTLFLTAAIGRCYTGSQQISRSVAEAQKVLKYRYYFEQYSVLYVEDVEKLTVEEQINFQEYIENACAGIREGEAEKVKTAIKSFFERMQKQPDMRICAAALMVMEFLLLSYRETQDGELQEKFVKESTSFYPRMLQEKNIDGLKTITEKYFADLLRYLEEKKKSQPEKMLQRAVTYMEAHYNDPELSLNEVADFVHISASYLCTLFKQYSEYSYISCLNHIRMEQAKQILKDRKHKTYEVAFLVGYNSSQYFSSSFKKYTGMTPGEYRAKKGIK</sequence>
<dbReference type="SMART" id="SM00342">
    <property type="entry name" value="HTH_ARAC"/>
    <property type="match status" value="1"/>
</dbReference>
<dbReference type="InterPro" id="IPR009057">
    <property type="entry name" value="Homeodomain-like_sf"/>
</dbReference>
<evidence type="ECO:0000256" key="8">
    <source>
        <dbReference type="ARBA" id="ARBA00023163"/>
    </source>
</evidence>
<protein>
    <recommendedName>
        <fullName evidence="2">Stage 0 sporulation protein A homolog</fullName>
    </recommendedName>
</protein>